<name>A0A4Q9L193_9MICR</name>
<dbReference type="VEuPathDB" id="MicrosporidiaDB:CWI39_1716p0010"/>
<reference evidence="2 3" key="1">
    <citation type="submission" date="2017-12" db="EMBL/GenBank/DDBJ databases">
        <authorList>
            <person name="Pombert J.-F."/>
            <person name="Haag K.L."/>
            <person name="Ebert D."/>
        </authorList>
    </citation>
    <scope>NUCLEOTIDE SEQUENCE [LARGE SCALE GENOMIC DNA]</scope>
    <source>
        <strain evidence="2">BE-OM-2</strain>
    </source>
</reference>
<evidence type="ECO:0000256" key="1">
    <source>
        <dbReference type="SAM" id="MobiDB-lite"/>
    </source>
</evidence>
<evidence type="ECO:0000313" key="2">
    <source>
        <dbReference type="EMBL" id="TBU01129.1"/>
    </source>
</evidence>
<sequence length="499" mass="57438">MKKNIVHAIKEYFIVFFYLQTIFSGTHSTNNFSCNSNDIAQNTSVSNKNSQIPGQKNGEILNAKRKNTGSAACSEPETLFKSSQKKLKSDGISKHTFRGNHSAFQLTPSNQSNPGLTKNNISNNKQNNENRDVSNKKRINKAMICTNTFRSPEPYNKSLYLTTKEPSSPYNMFHNKDSKTNEISDTKSTLLSNIPVKNSTFIPPNPEINNVANLSNQNDEISGFLDCKRLVSNLENISKNLQFAITYLNVLNSSVSDETRNTKFDSLNKQAQDLSIDVKYKNFYISTLTSWNLVIKDPKYQKNHPYLNSLYCFLKESRDSSKRASDYLRKMCYLKLIDSYLKKEINSLNGIKLLGNYDNMTDIDILTIEFLGVTQILCRNRFLAFIKSYREDEGFRKVENIYSIETFAILLKYSGNFYWYDIYMLKTCLSENELAINSFIKHLNLQTYILELQMDGGNDNPEDGNTQLKKNLQIFHDKFNEIYQKILNISKIWPLNNTI</sequence>
<feature type="region of interest" description="Disordered" evidence="1">
    <location>
        <begin position="101"/>
        <end position="132"/>
    </location>
</feature>
<dbReference type="EMBL" id="PITI01001431">
    <property type="protein sequence ID" value="TBU01129.1"/>
    <property type="molecule type" value="Genomic_DNA"/>
</dbReference>
<dbReference type="VEuPathDB" id="MicrosporidiaDB:CWI36_1431p0010"/>
<protein>
    <submittedName>
        <fullName evidence="2">Uncharacterized protein</fullName>
    </submittedName>
</protein>
<proteinExistence type="predicted"/>
<feature type="compositionally biased region" description="Polar residues" evidence="1">
    <location>
        <begin position="102"/>
        <end position="118"/>
    </location>
</feature>
<dbReference type="Proteomes" id="UP000291404">
    <property type="component" value="Unassembled WGS sequence"/>
</dbReference>
<accession>A0A4Q9L193</accession>
<dbReference type="AlphaFoldDB" id="A0A4Q9L193"/>
<comment type="caution">
    <text evidence="2">The sequence shown here is derived from an EMBL/GenBank/DDBJ whole genome shotgun (WGS) entry which is preliminary data.</text>
</comment>
<gene>
    <name evidence="2" type="ORF">CWI36_1431p0010</name>
</gene>
<keyword evidence="3" id="KW-1185">Reference proteome</keyword>
<organism evidence="2 3">
    <name type="scientific">Hamiltosporidium magnivora</name>
    <dbReference type="NCBI Taxonomy" id="148818"/>
    <lineage>
        <taxon>Eukaryota</taxon>
        <taxon>Fungi</taxon>
        <taxon>Fungi incertae sedis</taxon>
        <taxon>Microsporidia</taxon>
        <taxon>Dubosqiidae</taxon>
        <taxon>Hamiltosporidium</taxon>
    </lineage>
</organism>
<evidence type="ECO:0000313" key="3">
    <source>
        <dbReference type="Proteomes" id="UP000291404"/>
    </source>
</evidence>